<reference evidence="2 3" key="1">
    <citation type="submission" date="2023-08" db="EMBL/GenBank/DDBJ databases">
        <authorList>
            <person name="Du S."/>
            <person name="Wu Z."/>
            <person name="Wu Y."/>
            <person name="Yang M."/>
            <person name="Shao J."/>
            <person name="Liu H."/>
            <person name="Zhao Y."/>
            <person name="Zhang Z."/>
        </authorList>
    </citation>
    <scope>NUCLEOTIDE SEQUENCE [LARGE SCALE GENOMIC DNA]</scope>
</reference>
<keyword evidence="3" id="KW-1185">Reference proteome</keyword>
<evidence type="ECO:0000313" key="2">
    <source>
        <dbReference type="EMBL" id="WOZ55768.1"/>
    </source>
</evidence>
<dbReference type="Proteomes" id="UP001301519">
    <property type="component" value="Segment"/>
</dbReference>
<evidence type="ECO:0000256" key="1">
    <source>
        <dbReference type="SAM" id="Coils"/>
    </source>
</evidence>
<proteinExistence type="predicted"/>
<dbReference type="EMBL" id="OR420753">
    <property type="protein sequence ID" value="WOZ55768.1"/>
    <property type="molecule type" value="Genomic_DNA"/>
</dbReference>
<sequence length="186" mass="20756">MCVPPQVALLAISATSSLMQFQQQKQIQKAQYEAQKRQNELAKRNALQRYASEQLKIRQVEKQSSQKGFEATLKARKARSEFITVAGASGIALSGSTNALLADFYRTEGNYKASLARNLDINISQFERNLEAIQFGQEAQSTYQQPPNPAMLFASSVLNVANTYYGLENQKANSGLMTNQQKKYYG</sequence>
<gene>
    <name evidence="2" type="ORF">HTVC041P_gp34</name>
</gene>
<keyword evidence="1" id="KW-0175">Coiled coil</keyword>
<evidence type="ECO:0008006" key="4">
    <source>
        <dbReference type="Google" id="ProtNLM"/>
    </source>
</evidence>
<organism evidence="2 3">
    <name type="scientific">Pelagibacter phage HTVC041P</name>
    <dbReference type="NCBI Taxonomy" id="3072833"/>
    <lineage>
        <taxon>Viruses</taxon>
        <taxon>Duplodnaviria</taxon>
        <taxon>Heunggongvirae</taxon>
        <taxon>Uroviricota</taxon>
        <taxon>Caudoviricetes</taxon>
        <taxon>Autographivirales</taxon>
        <taxon>Autographivirales incertae sedis</taxon>
        <taxon>Aequorvirus</taxon>
        <taxon>Aequorvirus HTVC041P</taxon>
    </lineage>
</organism>
<evidence type="ECO:0000313" key="3">
    <source>
        <dbReference type="Proteomes" id="UP001301519"/>
    </source>
</evidence>
<dbReference type="InterPro" id="IPR038996">
    <property type="entry name" value="Gp14"/>
</dbReference>
<name>A0AAX4G2R6_9CAUD</name>
<accession>A0AAX4G2R6</accession>
<dbReference type="Pfam" id="PF24072">
    <property type="entry name" value="T7_gp14"/>
    <property type="match status" value="1"/>
</dbReference>
<protein>
    <recommendedName>
        <fullName evidence="4">Internal virion protein</fullName>
    </recommendedName>
</protein>
<feature type="coiled-coil region" evidence="1">
    <location>
        <begin position="18"/>
        <end position="63"/>
    </location>
</feature>